<name>A0ABT6DIA0_9BACT</name>
<evidence type="ECO:0000313" key="8">
    <source>
        <dbReference type="EMBL" id="MDG0816516.1"/>
    </source>
</evidence>
<evidence type="ECO:0000259" key="7">
    <source>
        <dbReference type="Pfam" id="PF24986"/>
    </source>
</evidence>
<keyword evidence="1 5" id="KW-0963">Cytoplasm</keyword>
<dbReference type="PANTHER" id="PTHR33692">
    <property type="entry name" value="RIBOSOME MATURATION FACTOR RIMM"/>
    <property type="match status" value="1"/>
</dbReference>
<keyword evidence="3 5" id="KW-0698">rRNA processing</keyword>
<reference evidence="8" key="1">
    <citation type="submission" date="2022-08" db="EMBL/GenBank/DDBJ databases">
        <title>Novel Bdellovibrio Species Isolated from Svalbard: Designation Bdellovibrio svalbardensis.</title>
        <authorList>
            <person name="Mitchell R.J."/>
            <person name="Choi S.Y."/>
        </authorList>
    </citation>
    <scope>NUCLEOTIDE SEQUENCE</scope>
    <source>
        <strain evidence="8">PAP01</strain>
    </source>
</reference>
<dbReference type="Pfam" id="PF24986">
    <property type="entry name" value="PRC_RimM"/>
    <property type="match status" value="1"/>
</dbReference>
<dbReference type="Gene3D" id="2.30.30.240">
    <property type="entry name" value="PRC-barrel domain"/>
    <property type="match status" value="1"/>
</dbReference>
<dbReference type="InterPro" id="IPR056792">
    <property type="entry name" value="PRC_RimM"/>
</dbReference>
<evidence type="ECO:0000256" key="1">
    <source>
        <dbReference type="ARBA" id="ARBA00022490"/>
    </source>
</evidence>
<comment type="function">
    <text evidence="5">An accessory protein needed during the final step in the assembly of 30S ribosomal subunit, possibly for assembly of the head region. Essential for efficient processing of 16S rRNA. May be needed both before and after RbfA during the maturation of 16S rRNA. It has affinity for free ribosomal 30S subunits but not for 70S ribosomes.</text>
</comment>
<comment type="domain">
    <text evidence="5">The PRC barrel domain binds ribosomal protein uS19.</text>
</comment>
<keyword evidence="9" id="KW-1185">Reference proteome</keyword>
<keyword evidence="4 5" id="KW-0143">Chaperone</keyword>
<evidence type="ECO:0000313" key="9">
    <source>
        <dbReference type="Proteomes" id="UP001152321"/>
    </source>
</evidence>
<feature type="domain" description="Ribosome maturation factor RimM PRC barrel" evidence="7">
    <location>
        <begin position="99"/>
        <end position="165"/>
    </location>
</feature>
<feature type="domain" description="RimM N-terminal" evidence="6">
    <location>
        <begin position="4"/>
        <end position="86"/>
    </location>
</feature>
<dbReference type="RefSeq" id="WP_277577994.1">
    <property type="nucleotide sequence ID" value="NZ_JANRMI010000002.1"/>
</dbReference>
<sequence length="171" mass="19212">MKMIGKVREAHGLKGDLYVLIFSGDISWAKRLKKFSLQLKGSDESQEFTVERVKPFKKGIIVKAAEVADRTAAEALEHFEFSIEEDLLTSKPGETIYLSEIKNFKLKDPEQNILGEIVDFSSNGAQDLLVVDIKGKKVEVPFVDAFIKKIDFKHQSVVMDLPEGLLDIENA</sequence>
<dbReference type="Proteomes" id="UP001152321">
    <property type="component" value="Unassembled WGS sequence"/>
</dbReference>
<keyword evidence="2 5" id="KW-0690">Ribosome biogenesis</keyword>
<evidence type="ECO:0000256" key="5">
    <source>
        <dbReference type="HAMAP-Rule" id="MF_00014"/>
    </source>
</evidence>
<dbReference type="InterPro" id="IPR036976">
    <property type="entry name" value="RimM_N_sf"/>
</dbReference>
<dbReference type="InterPro" id="IPR011961">
    <property type="entry name" value="RimM"/>
</dbReference>
<dbReference type="InterPro" id="IPR002676">
    <property type="entry name" value="RimM_N"/>
</dbReference>
<dbReference type="Gene3D" id="2.40.30.60">
    <property type="entry name" value="RimM"/>
    <property type="match status" value="1"/>
</dbReference>
<dbReference type="PANTHER" id="PTHR33692:SF1">
    <property type="entry name" value="RIBOSOME MATURATION FACTOR RIMM"/>
    <property type="match status" value="1"/>
</dbReference>
<comment type="subunit">
    <text evidence="5">Binds ribosomal protein uS19.</text>
</comment>
<organism evidence="8 9">
    <name type="scientific">Bdellovibrio svalbardensis</name>
    <dbReference type="NCBI Taxonomy" id="2972972"/>
    <lineage>
        <taxon>Bacteria</taxon>
        <taxon>Pseudomonadati</taxon>
        <taxon>Bdellovibrionota</taxon>
        <taxon>Bdellovibrionia</taxon>
        <taxon>Bdellovibrionales</taxon>
        <taxon>Pseudobdellovibrionaceae</taxon>
        <taxon>Bdellovibrio</taxon>
    </lineage>
</organism>
<dbReference type="SUPFAM" id="SSF50346">
    <property type="entry name" value="PRC-barrel domain"/>
    <property type="match status" value="1"/>
</dbReference>
<evidence type="ECO:0000259" key="6">
    <source>
        <dbReference type="Pfam" id="PF01782"/>
    </source>
</evidence>
<dbReference type="InterPro" id="IPR009000">
    <property type="entry name" value="Transl_B-barrel_sf"/>
</dbReference>
<comment type="similarity">
    <text evidence="5">Belongs to the RimM family.</text>
</comment>
<evidence type="ECO:0000256" key="3">
    <source>
        <dbReference type="ARBA" id="ARBA00022552"/>
    </source>
</evidence>
<comment type="caution">
    <text evidence="8">The sequence shown here is derived from an EMBL/GenBank/DDBJ whole genome shotgun (WGS) entry which is preliminary data.</text>
</comment>
<comment type="subcellular location">
    <subcellularLocation>
        <location evidence="5">Cytoplasm</location>
    </subcellularLocation>
</comment>
<dbReference type="Pfam" id="PF01782">
    <property type="entry name" value="RimM"/>
    <property type="match status" value="1"/>
</dbReference>
<dbReference type="HAMAP" id="MF_00014">
    <property type="entry name" value="Ribosome_mat_RimM"/>
    <property type="match status" value="1"/>
</dbReference>
<proteinExistence type="inferred from homology"/>
<dbReference type="EMBL" id="JANRMI010000002">
    <property type="protein sequence ID" value="MDG0816516.1"/>
    <property type="molecule type" value="Genomic_DNA"/>
</dbReference>
<dbReference type="NCBIfam" id="TIGR02273">
    <property type="entry name" value="16S_RimM"/>
    <property type="match status" value="1"/>
</dbReference>
<evidence type="ECO:0000256" key="2">
    <source>
        <dbReference type="ARBA" id="ARBA00022517"/>
    </source>
</evidence>
<protein>
    <recommendedName>
        <fullName evidence="5">Ribosome maturation factor RimM</fullName>
    </recommendedName>
</protein>
<accession>A0ABT6DIA0</accession>
<evidence type="ECO:0000256" key="4">
    <source>
        <dbReference type="ARBA" id="ARBA00023186"/>
    </source>
</evidence>
<dbReference type="SUPFAM" id="SSF50447">
    <property type="entry name" value="Translation proteins"/>
    <property type="match status" value="1"/>
</dbReference>
<gene>
    <name evidence="5 8" type="primary">rimM</name>
    <name evidence="8" type="ORF">NWE73_09085</name>
</gene>
<dbReference type="InterPro" id="IPR011033">
    <property type="entry name" value="PRC_barrel-like_sf"/>
</dbReference>